<protein>
    <submittedName>
        <fullName evidence="1">Uncharacterized protein</fullName>
    </submittedName>
</protein>
<dbReference type="GO" id="GO:0051225">
    <property type="term" value="P:spindle assembly"/>
    <property type="evidence" value="ECO:0007669"/>
    <property type="project" value="InterPro"/>
</dbReference>
<evidence type="ECO:0000313" key="2">
    <source>
        <dbReference type="Proteomes" id="UP000886595"/>
    </source>
</evidence>
<dbReference type="GO" id="GO:0005876">
    <property type="term" value="C:spindle microtubule"/>
    <property type="evidence" value="ECO:0007669"/>
    <property type="project" value="InterPro"/>
</dbReference>
<dbReference type="PANTHER" id="PTHR34968">
    <property type="entry name" value="AUGMIN SUBUNIT 5"/>
    <property type="match status" value="1"/>
</dbReference>
<gene>
    <name evidence="1" type="ORF">Bca52824_019525</name>
</gene>
<dbReference type="GO" id="GO:0070652">
    <property type="term" value="C:HAUS complex"/>
    <property type="evidence" value="ECO:0007669"/>
    <property type="project" value="InterPro"/>
</dbReference>
<dbReference type="PANTHER" id="PTHR34968:SF1">
    <property type="entry name" value="AUGMIN SUBUNIT 5"/>
    <property type="match status" value="1"/>
</dbReference>
<evidence type="ECO:0000313" key="1">
    <source>
        <dbReference type="EMBL" id="KAG2316403.1"/>
    </source>
</evidence>
<dbReference type="Proteomes" id="UP000886595">
    <property type="component" value="Unassembled WGS sequence"/>
</dbReference>
<dbReference type="InterPro" id="IPR029131">
    <property type="entry name" value="HAUS5"/>
</dbReference>
<dbReference type="AlphaFoldDB" id="A0A8X8AZS1"/>
<proteinExistence type="predicted"/>
<dbReference type="OrthoDB" id="1682771at2759"/>
<dbReference type="EMBL" id="JAAMPC010000004">
    <property type="protein sequence ID" value="KAG2316403.1"/>
    <property type="molecule type" value="Genomic_DNA"/>
</dbReference>
<name>A0A8X8AZS1_BRACI</name>
<sequence>MVDIRQDLVESGRGLLNHAYRAQQEYERTTKRCLDLATEQDNTITEKWLPELKTAILNAQTSLEHCKYVWGWINGTNNLLQLLRTGSRLMDKTLLLGITM</sequence>
<comment type="caution">
    <text evidence="1">The sequence shown here is derived from an EMBL/GenBank/DDBJ whole genome shotgun (WGS) entry which is preliminary data.</text>
</comment>
<reference evidence="1 2" key="1">
    <citation type="submission" date="2020-02" db="EMBL/GenBank/DDBJ databases">
        <authorList>
            <person name="Ma Q."/>
            <person name="Huang Y."/>
            <person name="Song X."/>
            <person name="Pei D."/>
        </authorList>
    </citation>
    <scope>NUCLEOTIDE SEQUENCE [LARGE SCALE GENOMIC DNA]</scope>
    <source>
        <strain evidence="1">Sxm20200214</strain>
        <tissue evidence="1">Leaf</tissue>
    </source>
</reference>
<dbReference type="Pfam" id="PF14817">
    <property type="entry name" value="HAUS5"/>
    <property type="match status" value="1"/>
</dbReference>
<keyword evidence="2" id="KW-1185">Reference proteome</keyword>
<accession>A0A8X8AZS1</accession>
<organism evidence="1 2">
    <name type="scientific">Brassica carinata</name>
    <name type="common">Ethiopian mustard</name>
    <name type="synonym">Abyssinian cabbage</name>
    <dbReference type="NCBI Taxonomy" id="52824"/>
    <lineage>
        <taxon>Eukaryota</taxon>
        <taxon>Viridiplantae</taxon>
        <taxon>Streptophyta</taxon>
        <taxon>Embryophyta</taxon>
        <taxon>Tracheophyta</taxon>
        <taxon>Spermatophyta</taxon>
        <taxon>Magnoliopsida</taxon>
        <taxon>eudicotyledons</taxon>
        <taxon>Gunneridae</taxon>
        <taxon>Pentapetalae</taxon>
        <taxon>rosids</taxon>
        <taxon>malvids</taxon>
        <taxon>Brassicales</taxon>
        <taxon>Brassicaceae</taxon>
        <taxon>Brassiceae</taxon>
        <taxon>Brassica</taxon>
    </lineage>
</organism>
<dbReference type="InterPro" id="IPR044706">
    <property type="entry name" value="AUG5_plant"/>
</dbReference>